<dbReference type="KEGG" id="mru:mru_2007"/>
<accession>D3E0D3</accession>
<name>D3E0D3_METRM</name>
<sequence>MSDKTSIRSILMVVATIIFASSLFDALYGFKNLIQPGISLVYTAIGTQLAPNMVTLVVFDWRGFDTLGESLILVTAVLVVLLIFGKGKILDKNVNADNGTADSNLTHEADLEIGDSDLELDGADLNEGDDE</sequence>
<dbReference type="STRING" id="634498.mru_2007"/>
<dbReference type="eggNOG" id="arCOG03077">
    <property type="taxonomic scope" value="Archaea"/>
</dbReference>
<keyword evidence="1" id="KW-0812">Transmembrane</keyword>
<protein>
    <submittedName>
        <fullName evidence="2">Energy-converting hydrogenase B subunit H EhbH</fullName>
    </submittedName>
</protein>
<organism evidence="2 3">
    <name type="scientific">Methanobrevibacter ruminantium (strain ATCC 35063 / DSM 1093 / JCM 13430 / OCM 146 / M1)</name>
    <name type="common">Methanobacterium ruminantium</name>
    <dbReference type="NCBI Taxonomy" id="634498"/>
    <lineage>
        <taxon>Archaea</taxon>
        <taxon>Methanobacteriati</taxon>
        <taxon>Methanobacteriota</taxon>
        <taxon>Methanomada group</taxon>
        <taxon>Methanobacteria</taxon>
        <taxon>Methanobacteriales</taxon>
        <taxon>Methanobacteriaceae</taxon>
        <taxon>Methanobrevibacter</taxon>
    </lineage>
</organism>
<dbReference type="EMBL" id="CP001719">
    <property type="protein sequence ID" value="ADC47857.1"/>
    <property type="molecule type" value="Genomic_DNA"/>
</dbReference>
<feature type="transmembrane region" description="Helical" evidence="1">
    <location>
        <begin position="40"/>
        <end position="61"/>
    </location>
</feature>
<proteinExistence type="predicted"/>
<keyword evidence="1" id="KW-1133">Transmembrane helix</keyword>
<dbReference type="AlphaFoldDB" id="D3E0D3"/>
<evidence type="ECO:0000256" key="1">
    <source>
        <dbReference type="SAM" id="Phobius"/>
    </source>
</evidence>
<dbReference type="HOGENOM" id="CLU_1922832_0_0_2"/>
<reference evidence="2 3" key="1">
    <citation type="journal article" date="2010" name="PLoS ONE">
        <title>The genome sequence of the rumen methanogen Methanobrevibacter ruminantium reveals new possibilities for controlling ruminant methane emissions.</title>
        <authorList>
            <person name="Leahy S.C."/>
            <person name="Kelly W.J."/>
            <person name="Altermann E."/>
            <person name="Ronimus R.S."/>
            <person name="Yeoman C.J."/>
            <person name="Pacheco D.M."/>
            <person name="Li D."/>
            <person name="Kong Z."/>
            <person name="McTavish S."/>
            <person name="Sang C."/>
            <person name="Lambie S.C."/>
            <person name="Janssen P.H."/>
            <person name="Dey D."/>
            <person name="Attwood G.T."/>
        </authorList>
    </citation>
    <scope>NUCLEOTIDE SEQUENCE [LARGE SCALE GENOMIC DNA]</scope>
    <source>
        <strain evidence="3">ATCC 35063 / DSM 1093 / JCM 13430 / OCM 146 / M1</strain>
    </source>
</reference>
<feature type="transmembrane region" description="Helical" evidence="1">
    <location>
        <begin position="67"/>
        <end position="85"/>
    </location>
</feature>
<gene>
    <name evidence="2" type="primary">ehbH</name>
    <name evidence="2" type="ordered locus">mru_2007</name>
</gene>
<evidence type="ECO:0000313" key="2">
    <source>
        <dbReference type="EMBL" id="ADC47857.1"/>
    </source>
</evidence>
<dbReference type="PATRIC" id="fig|634498.28.peg.2008"/>
<feature type="transmembrane region" description="Helical" evidence="1">
    <location>
        <begin position="6"/>
        <end position="28"/>
    </location>
</feature>
<dbReference type="Proteomes" id="UP000008680">
    <property type="component" value="Chromosome"/>
</dbReference>
<evidence type="ECO:0000313" key="3">
    <source>
        <dbReference type="Proteomes" id="UP000008680"/>
    </source>
</evidence>
<keyword evidence="3" id="KW-1185">Reference proteome</keyword>
<keyword evidence="1" id="KW-0472">Membrane</keyword>